<dbReference type="EMBL" id="JAYMYQ010000004">
    <property type="protein sequence ID" value="KAK7336149.1"/>
    <property type="molecule type" value="Genomic_DNA"/>
</dbReference>
<sequence length="149" mass="17270">MRKLKLCRGQCTAMYCCHDEVHFTVHMLKHGPHGMVERRDKRPLKVKRKKEYGGKLGVELKPISPPKSLPLCPMLTITRKPTIPWNPLPNHLHPQTPMPHIQPRQSLRYSRSACLYSVGPSSKNTISTTSMVMPKRLQMGHYFHRFHIN</sequence>
<keyword evidence="2" id="KW-1185">Reference proteome</keyword>
<gene>
    <name evidence="1" type="ORF">VNO77_16682</name>
</gene>
<organism evidence="1 2">
    <name type="scientific">Canavalia gladiata</name>
    <name type="common">Sword bean</name>
    <name type="synonym">Dolichos gladiatus</name>
    <dbReference type="NCBI Taxonomy" id="3824"/>
    <lineage>
        <taxon>Eukaryota</taxon>
        <taxon>Viridiplantae</taxon>
        <taxon>Streptophyta</taxon>
        <taxon>Embryophyta</taxon>
        <taxon>Tracheophyta</taxon>
        <taxon>Spermatophyta</taxon>
        <taxon>Magnoliopsida</taxon>
        <taxon>eudicotyledons</taxon>
        <taxon>Gunneridae</taxon>
        <taxon>Pentapetalae</taxon>
        <taxon>rosids</taxon>
        <taxon>fabids</taxon>
        <taxon>Fabales</taxon>
        <taxon>Fabaceae</taxon>
        <taxon>Papilionoideae</taxon>
        <taxon>50 kb inversion clade</taxon>
        <taxon>NPAAA clade</taxon>
        <taxon>indigoferoid/millettioid clade</taxon>
        <taxon>Phaseoleae</taxon>
        <taxon>Canavalia</taxon>
    </lineage>
</organism>
<dbReference type="Proteomes" id="UP001367508">
    <property type="component" value="Unassembled WGS sequence"/>
</dbReference>
<name>A0AAN9LHR6_CANGL</name>
<proteinExistence type="predicted"/>
<protein>
    <submittedName>
        <fullName evidence="1">Uncharacterized protein</fullName>
    </submittedName>
</protein>
<evidence type="ECO:0000313" key="2">
    <source>
        <dbReference type="Proteomes" id="UP001367508"/>
    </source>
</evidence>
<accession>A0AAN9LHR6</accession>
<comment type="caution">
    <text evidence="1">The sequence shown here is derived from an EMBL/GenBank/DDBJ whole genome shotgun (WGS) entry which is preliminary data.</text>
</comment>
<reference evidence="1 2" key="1">
    <citation type="submission" date="2024-01" db="EMBL/GenBank/DDBJ databases">
        <title>The genomes of 5 underutilized Papilionoideae crops provide insights into root nodulation and disease resistanc.</title>
        <authorList>
            <person name="Jiang F."/>
        </authorList>
    </citation>
    <scope>NUCLEOTIDE SEQUENCE [LARGE SCALE GENOMIC DNA]</scope>
    <source>
        <strain evidence="1">LVBAO_FW01</strain>
        <tissue evidence="1">Leaves</tissue>
    </source>
</reference>
<dbReference type="AlphaFoldDB" id="A0AAN9LHR6"/>
<evidence type="ECO:0000313" key="1">
    <source>
        <dbReference type="EMBL" id="KAK7336149.1"/>
    </source>
</evidence>